<dbReference type="KEGG" id="buo:BRPE64_CCDS04420"/>
<dbReference type="STRING" id="758793.BRPE64_CCDS04420"/>
<keyword evidence="3" id="KW-1185">Reference proteome</keyword>
<proteinExistence type="predicted"/>
<dbReference type="Proteomes" id="UP000013966">
    <property type="component" value="Chromosome 3"/>
</dbReference>
<feature type="region of interest" description="Disordered" evidence="1">
    <location>
        <begin position="66"/>
        <end position="87"/>
    </location>
</feature>
<reference evidence="2 3" key="1">
    <citation type="journal article" date="2013" name="Genome Announc.">
        <title>Complete Genome Sequence of Burkholderia sp. Strain RPE64, Bacterial Symbiont of the Bean Bug Riptortus pedestris.</title>
        <authorList>
            <person name="Shibata T.F."/>
            <person name="Maeda T."/>
            <person name="Nikoh N."/>
            <person name="Yamaguchi K."/>
            <person name="Oshima K."/>
            <person name="Hattori M."/>
            <person name="Nishiyama T."/>
            <person name="Hasebe M."/>
            <person name="Fukatsu T."/>
            <person name="Kikuchi Y."/>
            <person name="Shigenobu S."/>
        </authorList>
    </citation>
    <scope>NUCLEOTIDE SEQUENCE [LARGE SCALE GENOMIC DNA]</scope>
</reference>
<sequence length="87" mass="9964">MVLAVMMTVVMSTLVRRAFMGYRRFMLDNLRLRLNVTRMLLDLGSDAGVMGRDNAVVGRLCHCGTGHEERSEQSERDFFHDRSVDVN</sequence>
<dbReference type="PATRIC" id="fig|758793.3.peg.4758"/>
<dbReference type="EMBL" id="AP013060">
    <property type="protein sequence ID" value="BAN26525.1"/>
    <property type="molecule type" value="Genomic_DNA"/>
</dbReference>
<dbReference type="HOGENOM" id="CLU_2477364_0_0_4"/>
<organism evidence="2 3">
    <name type="scientific">Caballeronia insecticola</name>
    <dbReference type="NCBI Taxonomy" id="758793"/>
    <lineage>
        <taxon>Bacteria</taxon>
        <taxon>Pseudomonadati</taxon>
        <taxon>Pseudomonadota</taxon>
        <taxon>Betaproteobacteria</taxon>
        <taxon>Burkholderiales</taxon>
        <taxon>Burkholderiaceae</taxon>
        <taxon>Caballeronia</taxon>
    </lineage>
</organism>
<reference evidence="2 3" key="2">
    <citation type="journal article" date="2018" name="Int. J. Syst. Evol. Microbiol.">
        <title>Burkholderia insecticola sp. nov., a gut symbiotic bacterium of the bean bug Riptortus pedestris.</title>
        <authorList>
            <person name="Takeshita K."/>
            <person name="Tamaki H."/>
            <person name="Ohbayashi T."/>
            <person name="Meng X.-Y."/>
            <person name="Sone T."/>
            <person name="Mitani Y."/>
            <person name="Peeters C."/>
            <person name="Kikuchi Y."/>
            <person name="Vandamme P."/>
        </authorList>
    </citation>
    <scope>NUCLEOTIDE SEQUENCE [LARGE SCALE GENOMIC DNA]</scope>
    <source>
        <strain evidence="2">RPE64</strain>
    </source>
</reference>
<evidence type="ECO:0000256" key="1">
    <source>
        <dbReference type="SAM" id="MobiDB-lite"/>
    </source>
</evidence>
<evidence type="ECO:0000313" key="3">
    <source>
        <dbReference type="Proteomes" id="UP000013966"/>
    </source>
</evidence>
<name>R4WYG1_9BURK</name>
<dbReference type="AlphaFoldDB" id="R4WYG1"/>
<accession>R4WYG1</accession>
<gene>
    <name evidence="2" type="ORF">BRPE64_CCDS04420</name>
</gene>
<evidence type="ECO:0000313" key="2">
    <source>
        <dbReference type="EMBL" id="BAN26525.1"/>
    </source>
</evidence>
<protein>
    <submittedName>
        <fullName evidence="2">Uncharacterized protein</fullName>
    </submittedName>
</protein>